<feature type="compositionally biased region" description="Low complexity" evidence="1">
    <location>
        <begin position="1130"/>
        <end position="1139"/>
    </location>
</feature>
<feature type="domain" description="DUF7357" evidence="2">
    <location>
        <begin position="1"/>
        <end position="134"/>
    </location>
</feature>
<reference evidence="3" key="1">
    <citation type="journal article" date="2023" name="Mol. Phylogenet. Evol.">
        <title>Genome-scale phylogeny and comparative genomics of the fungal order Sordariales.</title>
        <authorList>
            <person name="Hensen N."/>
            <person name="Bonometti L."/>
            <person name="Westerberg I."/>
            <person name="Brannstrom I.O."/>
            <person name="Guillou S."/>
            <person name="Cros-Aarteil S."/>
            <person name="Calhoun S."/>
            <person name="Haridas S."/>
            <person name="Kuo A."/>
            <person name="Mondo S."/>
            <person name="Pangilinan J."/>
            <person name="Riley R."/>
            <person name="LaButti K."/>
            <person name="Andreopoulos B."/>
            <person name="Lipzen A."/>
            <person name="Chen C."/>
            <person name="Yan M."/>
            <person name="Daum C."/>
            <person name="Ng V."/>
            <person name="Clum A."/>
            <person name="Steindorff A."/>
            <person name="Ohm R.A."/>
            <person name="Martin F."/>
            <person name="Silar P."/>
            <person name="Natvig D.O."/>
            <person name="Lalanne C."/>
            <person name="Gautier V."/>
            <person name="Ament-Velasquez S.L."/>
            <person name="Kruys A."/>
            <person name="Hutchinson M.I."/>
            <person name="Powell A.J."/>
            <person name="Barry K."/>
            <person name="Miller A.N."/>
            <person name="Grigoriev I.V."/>
            <person name="Debuchy R."/>
            <person name="Gladieux P."/>
            <person name="Hiltunen Thoren M."/>
            <person name="Johannesson H."/>
        </authorList>
    </citation>
    <scope>NUCLEOTIDE SEQUENCE</scope>
    <source>
        <strain evidence="3">PSN293</strain>
    </source>
</reference>
<feature type="compositionally biased region" description="Basic residues" evidence="1">
    <location>
        <begin position="548"/>
        <end position="561"/>
    </location>
</feature>
<gene>
    <name evidence="3" type="ORF">QBC37DRAFT_278489</name>
</gene>
<feature type="compositionally biased region" description="Low complexity" evidence="1">
    <location>
        <begin position="406"/>
        <end position="422"/>
    </location>
</feature>
<feature type="compositionally biased region" description="Basic residues" evidence="1">
    <location>
        <begin position="670"/>
        <end position="679"/>
    </location>
</feature>
<evidence type="ECO:0000256" key="1">
    <source>
        <dbReference type="SAM" id="MobiDB-lite"/>
    </source>
</evidence>
<comment type="caution">
    <text evidence="3">The sequence shown here is derived from an EMBL/GenBank/DDBJ whole genome shotgun (WGS) entry which is preliminary data.</text>
</comment>
<sequence>MRLRLVVRRHALPETRIIFTISLEEDPSIADLIEAVNGVVPLESEDWGLEDYVAELHDEEGSGFDLLHFQRIVSVLKIDEEVFIRPLLANDRRQRRLGGRDQISNDGRHLIDGVPFGRPRFKAPRSRPSISIPPLKRRRITHDYTDDEENSDEDDDFEDDHLRHKTPAVRFDVPDNQSDRSDSDWLKRLRGPEDNQEEDGEHGNDGNDQEDDNDSDFAQDADAEEDQSVHSDEDDNDGNSKTTEELLQELRDLQAANELIQAEEPIEGEEQGQEEEQEREQAKELAAPVFDGLSTAERASLTLSNASDGDSVASFVKHYDRHGFPSGSILAGTAATHVAEALRKSGQLVKLPVHTRFDDGLEDPVHSEDEGAYATKTTWNGSGEGPDIDESSSDSDAGPEEESSKPAEASTSELLDVASSDSDSSDSDSSSDDDSDSDSSGSGSGSGKDSDDDVDVNADDASDDDVSFQDRSDASGGDSSDDKSSSSEDSSDSGSDAESGTGAPIPSNSHKNATSSNETSGLDMPASPQLLPPVPVPTVSPGQGLTKTQRRNMRRRTANKVKRLELQHGAGADVTMADEASEDKSALAAKKAALIESLGFTLDVADGSAVASPASAKFTAAPSACSSPAKDPEAWRHKITYRAVECCQEGITLSEPPFPFYQRWDPQQQIKKRFSKRKQRDQIGYYEDDSQSKKKQRTQYPGHGTQEDDELWDASYYSAGQYNDSTIVLNYDDEPEAPAADTTDAHAGQEDDEDDLPPLPTDLSCLPALGPGEAKSGMILTWKQMIMSKATNWAPQVFSFRGSVIDVHDDGSLRLLLAKRDRHIDRNEKEYDEDGNRVYDKFEFPGMDDELEEELELGYRTLDPLDMMETRILQQLQDNVSPTSPSSQKDIVAPEEQMVLAELPQLESIKTRSSSGEESTTLDHEDTVIPASQDCAKADTQLSGGTVVPETNDSNPERVSEPPAPLLNADEEESMSEDRRREISQLINEAGFRKEVDPSIGESAQKPPSVPSSSPSRQLEETLKEAASAASDRHPQLSSFSNPSQEVSQATSHSSMSVDSQPIILEPFHGFSDDVEEPSEDAVAYPTLDLPPSDIGSTHSGRQPDPDFSIDLGNTSPDRLDSVGDVSFSAPRAKTPPAAKAEKKPQKVSPAKSDSSATSFPSLSEIFLTASTQATQATQSSTSQAAISSALKARKSDVASDFEYEEAMRKLDDEGGPCSDSETELPNLKAKRSPAAARSLLKKPIEKPAIKRAIVKDDVAKSSTCSRPIRATRTSASFTIPAGSQVVSLITSSPEPEVEENYADDDVDESYEADSFPSEKDSPGWGEKGRSRRGGSMPLSAVLSSKRGGTNVPKRLASSQGGKLGRTSAPASHKQNKKKTTTRGW</sequence>
<feature type="compositionally biased region" description="Acidic residues" evidence="1">
    <location>
        <begin position="1296"/>
        <end position="1312"/>
    </location>
</feature>
<feature type="compositionally biased region" description="Acidic residues" evidence="1">
    <location>
        <begin position="423"/>
        <end position="437"/>
    </location>
</feature>
<feature type="compositionally biased region" description="Acidic residues" evidence="1">
    <location>
        <begin position="264"/>
        <end position="278"/>
    </location>
</feature>
<feature type="compositionally biased region" description="Basic residues" evidence="1">
    <location>
        <begin position="1374"/>
        <end position="1385"/>
    </location>
</feature>
<evidence type="ECO:0000313" key="4">
    <source>
        <dbReference type="Proteomes" id="UP001301769"/>
    </source>
</evidence>
<dbReference type="InterPro" id="IPR055781">
    <property type="entry name" value="DUF7357"/>
</dbReference>
<feature type="compositionally biased region" description="Acidic residues" evidence="1">
    <location>
        <begin position="386"/>
        <end position="401"/>
    </location>
</feature>
<feature type="compositionally biased region" description="Polar residues" evidence="1">
    <location>
        <begin position="506"/>
        <end position="520"/>
    </location>
</feature>
<evidence type="ECO:0000259" key="2">
    <source>
        <dbReference type="Pfam" id="PF24054"/>
    </source>
</evidence>
<feature type="compositionally biased region" description="Acidic residues" evidence="1">
    <location>
        <begin position="450"/>
        <end position="467"/>
    </location>
</feature>
<feature type="region of interest" description="Disordered" evidence="1">
    <location>
        <begin position="1289"/>
        <end position="1385"/>
    </location>
</feature>
<feature type="region of interest" description="Disordered" evidence="1">
    <location>
        <begin position="669"/>
        <end position="710"/>
    </location>
</feature>
<feature type="region of interest" description="Disordered" evidence="1">
    <location>
        <begin position="735"/>
        <end position="770"/>
    </location>
</feature>
<feature type="region of interest" description="Disordered" evidence="1">
    <location>
        <begin position="1209"/>
        <end position="1235"/>
    </location>
</feature>
<feature type="compositionally biased region" description="Acidic residues" evidence="1">
    <location>
        <begin position="207"/>
        <end position="237"/>
    </location>
</feature>
<feature type="compositionally biased region" description="Basic and acidic residues" evidence="1">
    <location>
        <begin position="177"/>
        <end position="193"/>
    </location>
</feature>
<feature type="compositionally biased region" description="Basic and acidic residues" evidence="1">
    <location>
        <begin position="356"/>
        <end position="369"/>
    </location>
</feature>
<dbReference type="Pfam" id="PF24054">
    <property type="entry name" value="DUF7357"/>
    <property type="match status" value="1"/>
</dbReference>
<organism evidence="3 4">
    <name type="scientific">Rhypophila decipiens</name>
    <dbReference type="NCBI Taxonomy" id="261697"/>
    <lineage>
        <taxon>Eukaryota</taxon>
        <taxon>Fungi</taxon>
        <taxon>Dikarya</taxon>
        <taxon>Ascomycota</taxon>
        <taxon>Pezizomycotina</taxon>
        <taxon>Sordariomycetes</taxon>
        <taxon>Sordariomycetidae</taxon>
        <taxon>Sordariales</taxon>
        <taxon>Naviculisporaceae</taxon>
        <taxon>Rhypophila</taxon>
    </lineage>
</organism>
<proteinExistence type="predicted"/>
<accession>A0AAN7BDF6</accession>
<feature type="region of interest" description="Disordered" evidence="1">
    <location>
        <begin position="902"/>
        <end position="1158"/>
    </location>
</feature>
<reference evidence="3" key="2">
    <citation type="submission" date="2023-05" db="EMBL/GenBank/DDBJ databases">
        <authorList>
            <consortium name="Lawrence Berkeley National Laboratory"/>
            <person name="Steindorff A."/>
            <person name="Hensen N."/>
            <person name="Bonometti L."/>
            <person name="Westerberg I."/>
            <person name="Brannstrom I.O."/>
            <person name="Guillou S."/>
            <person name="Cros-Aarteil S."/>
            <person name="Calhoun S."/>
            <person name="Haridas S."/>
            <person name="Kuo A."/>
            <person name="Mondo S."/>
            <person name="Pangilinan J."/>
            <person name="Riley R."/>
            <person name="Labutti K."/>
            <person name="Andreopoulos B."/>
            <person name="Lipzen A."/>
            <person name="Chen C."/>
            <person name="Yanf M."/>
            <person name="Daum C."/>
            <person name="Ng V."/>
            <person name="Clum A."/>
            <person name="Ohm R."/>
            <person name="Martin F."/>
            <person name="Silar P."/>
            <person name="Natvig D."/>
            <person name="Lalanne C."/>
            <person name="Gautier V."/>
            <person name="Ament-Velasquez S.L."/>
            <person name="Kruys A."/>
            <person name="Hutchinson M.I."/>
            <person name="Powell A.J."/>
            <person name="Barry K."/>
            <person name="Miller A.N."/>
            <person name="Grigoriev I.V."/>
            <person name="Debuchy R."/>
            <person name="Gladieux P."/>
            <person name="Thoren M.H."/>
            <person name="Johannesson H."/>
        </authorList>
    </citation>
    <scope>NUCLEOTIDE SEQUENCE</scope>
    <source>
        <strain evidence="3">PSN293</strain>
    </source>
</reference>
<feature type="compositionally biased region" description="Basic and acidic residues" evidence="1">
    <location>
        <begin position="242"/>
        <end position="252"/>
    </location>
</feature>
<feature type="region of interest" description="Disordered" evidence="1">
    <location>
        <begin position="356"/>
        <end position="579"/>
    </location>
</feature>
<keyword evidence="4" id="KW-1185">Reference proteome</keyword>
<feature type="region of interest" description="Disordered" evidence="1">
    <location>
        <begin position="99"/>
        <end position="285"/>
    </location>
</feature>
<protein>
    <recommendedName>
        <fullName evidence="2">DUF7357 domain-containing protein</fullName>
    </recommendedName>
</protein>
<feature type="compositionally biased region" description="Polar residues" evidence="1">
    <location>
        <begin position="940"/>
        <end position="954"/>
    </location>
</feature>
<dbReference type="EMBL" id="MU858064">
    <property type="protein sequence ID" value="KAK4216925.1"/>
    <property type="molecule type" value="Genomic_DNA"/>
</dbReference>
<feature type="compositionally biased region" description="Polar residues" evidence="1">
    <location>
        <begin position="1036"/>
        <end position="1060"/>
    </location>
</feature>
<evidence type="ECO:0000313" key="3">
    <source>
        <dbReference type="EMBL" id="KAK4216925.1"/>
    </source>
</evidence>
<dbReference type="Proteomes" id="UP001301769">
    <property type="component" value="Unassembled WGS sequence"/>
</dbReference>
<name>A0AAN7BDF6_9PEZI</name>
<feature type="compositionally biased region" description="Acidic residues" evidence="1">
    <location>
        <begin position="145"/>
        <end position="159"/>
    </location>
</feature>